<keyword evidence="7" id="KW-0966">Cell projection</keyword>
<keyword evidence="7" id="KW-0282">Flagellum</keyword>
<evidence type="ECO:0000256" key="5">
    <source>
        <dbReference type="ARBA" id="ARBA00023186"/>
    </source>
</evidence>
<dbReference type="GO" id="GO:0071973">
    <property type="term" value="P:bacterial-type flagellum-dependent cell motility"/>
    <property type="evidence" value="ECO:0007669"/>
    <property type="project" value="TreeGrafter"/>
</dbReference>
<comment type="caution">
    <text evidence="7">The sequence shown here is derived from an EMBL/GenBank/DDBJ whole genome shotgun (WGS) entry which is preliminary data.</text>
</comment>
<keyword evidence="5" id="KW-0143">Chaperone</keyword>
<name>A0A550JGR8_9BACT</name>
<dbReference type="RefSeq" id="WP_092057433.1">
    <property type="nucleotide sequence ID" value="NZ_FOJJ01000034.1"/>
</dbReference>
<dbReference type="Gene3D" id="1.20.120.340">
    <property type="entry name" value="Flagellar protein FliS"/>
    <property type="match status" value="1"/>
</dbReference>
<comment type="subcellular location">
    <subcellularLocation>
        <location evidence="1 6">Cytoplasm</location>
        <location evidence="1 6">Cytosol</location>
    </subcellularLocation>
</comment>
<evidence type="ECO:0000256" key="6">
    <source>
        <dbReference type="PIRNR" id="PIRNR039090"/>
    </source>
</evidence>
<dbReference type="GO" id="GO:0005829">
    <property type="term" value="C:cytosol"/>
    <property type="evidence" value="ECO:0007669"/>
    <property type="project" value="UniProtKB-SubCell"/>
</dbReference>
<dbReference type="EMBL" id="VJVV01000004">
    <property type="protein sequence ID" value="TRO82381.1"/>
    <property type="molecule type" value="Genomic_DNA"/>
</dbReference>
<evidence type="ECO:0000256" key="2">
    <source>
        <dbReference type="ARBA" id="ARBA00008787"/>
    </source>
</evidence>
<gene>
    <name evidence="7" type="primary">fliS</name>
    <name evidence="7" type="ORF">FL622_07330</name>
</gene>
<proteinExistence type="inferred from homology"/>
<reference evidence="7 8" key="1">
    <citation type="submission" date="2019-07" db="EMBL/GenBank/DDBJ databases">
        <title>Insights of Desulfuromonas acetexigens electromicrobiology.</title>
        <authorList>
            <person name="Katuri K."/>
            <person name="Sapireddy V."/>
            <person name="Shaw D.R."/>
            <person name="Saikaly P."/>
        </authorList>
    </citation>
    <scope>NUCLEOTIDE SEQUENCE [LARGE SCALE GENOMIC DNA]</scope>
    <source>
        <strain evidence="7 8">2873</strain>
    </source>
</reference>
<dbReference type="InterPro" id="IPR036584">
    <property type="entry name" value="FliS_sf"/>
</dbReference>
<evidence type="ECO:0000256" key="1">
    <source>
        <dbReference type="ARBA" id="ARBA00004514"/>
    </source>
</evidence>
<keyword evidence="3 6" id="KW-0963">Cytoplasm</keyword>
<dbReference type="CDD" id="cd16098">
    <property type="entry name" value="FliS"/>
    <property type="match status" value="1"/>
</dbReference>
<keyword evidence="7" id="KW-0969">Cilium</keyword>
<dbReference type="PIRSF" id="PIRSF039090">
    <property type="entry name" value="Flis"/>
    <property type="match status" value="1"/>
</dbReference>
<dbReference type="PANTHER" id="PTHR34773">
    <property type="entry name" value="FLAGELLAR SECRETION CHAPERONE FLIS"/>
    <property type="match status" value="1"/>
</dbReference>
<dbReference type="PANTHER" id="PTHR34773:SF1">
    <property type="entry name" value="FLAGELLAR SECRETION CHAPERONE FLIS"/>
    <property type="match status" value="1"/>
</dbReference>
<evidence type="ECO:0000256" key="3">
    <source>
        <dbReference type="ARBA" id="ARBA00022490"/>
    </source>
</evidence>
<comment type="similarity">
    <text evidence="2 6">Belongs to the FliS family.</text>
</comment>
<dbReference type="Proteomes" id="UP000317155">
    <property type="component" value="Unassembled WGS sequence"/>
</dbReference>
<organism evidence="7 8">
    <name type="scientific">Trichloromonas acetexigens</name>
    <dbReference type="NCBI Taxonomy" id="38815"/>
    <lineage>
        <taxon>Bacteria</taxon>
        <taxon>Pseudomonadati</taxon>
        <taxon>Thermodesulfobacteriota</taxon>
        <taxon>Desulfuromonadia</taxon>
        <taxon>Desulfuromonadales</taxon>
        <taxon>Trichloromonadaceae</taxon>
        <taxon>Trichloromonas</taxon>
    </lineage>
</organism>
<dbReference type="SUPFAM" id="SSF101116">
    <property type="entry name" value="Flagellar export chaperone FliS"/>
    <property type="match status" value="1"/>
</dbReference>
<dbReference type="OrthoDB" id="5343669at2"/>
<dbReference type="Pfam" id="PF02561">
    <property type="entry name" value="FliS"/>
    <property type="match status" value="1"/>
</dbReference>
<keyword evidence="4 6" id="KW-1005">Bacterial flagellum biogenesis</keyword>
<dbReference type="GO" id="GO:0044780">
    <property type="term" value="P:bacterial-type flagellum assembly"/>
    <property type="evidence" value="ECO:0007669"/>
    <property type="project" value="InterPro"/>
</dbReference>
<evidence type="ECO:0000313" key="8">
    <source>
        <dbReference type="Proteomes" id="UP000317155"/>
    </source>
</evidence>
<protein>
    <recommendedName>
        <fullName evidence="6">Flagellar secretion chaperone FliS</fullName>
    </recommendedName>
</protein>
<evidence type="ECO:0000256" key="4">
    <source>
        <dbReference type="ARBA" id="ARBA00022795"/>
    </source>
</evidence>
<dbReference type="InterPro" id="IPR003713">
    <property type="entry name" value="FliS"/>
</dbReference>
<dbReference type="AlphaFoldDB" id="A0A550JGR8"/>
<sequence length="153" mass="16824">MSAAYMNQYFENQVNTASPEQLLIMLYNGAIRFVGEAEEAMANKKIAYRGERISKAIAILSELSATLDHEIGGEIAANLESLYDYMIRTLLAANVQDDASKLVEVREMLSGMRDTWLDAIDKVRSEQAAEASESVAKKFEAAPAGYRPLAVAL</sequence>
<evidence type="ECO:0000313" key="7">
    <source>
        <dbReference type="EMBL" id="TRO82381.1"/>
    </source>
</evidence>
<accession>A0A550JGR8</accession>
<keyword evidence="8" id="KW-1185">Reference proteome</keyword>
<dbReference type="NCBIfam" id="TIGR00208">
    <property type="entry name" value="fliS"/>
    <property type="match status" value="1"/>
</dbReference>